<dbReference type="GO" id="GO:0008168">
    <property type="term" value="F:methyltransferase activity"/>
    <property type="evidence" value="ECO:0007669"/>
    <property type="project" value="UniProtKB-KW"/>
</dbReference>
<keyword evidence="2" id="KW-0808">Transferase</keyword>
<dbReference type="PANTHER" id="PTHR43591">
    <property type="entry name" value="METHYLTRANSFERASE"/>
    <property type="match status" value="1"/>
</dbReference>
<keyword evidence="2" id="KW-0489">Methyltransferase</keyword>
<proteinExistence type="predicted"/>
<protein>
    <submittedName>
        <fullName evidence="2">Methyltransferase</fullName>
    </submittedName>
</protein>
<reference evidence="2 3" key="1">
    <citation type="submission" date="2023-02" db="EMBL/GenBank/DDBJ databases">
        <title>Dictyobacter halimunensis sp. nov., a new member of the class Ktedonobacteria from forest soil in a geothermal area.</title>
        <authorList>
            <person name="Rachmania M.K."/>
            <person name="Ningsih F."/>
            <person name="Sakai Y."/>
            <person name="Yabe S."/>
            <person name="Yokota A."/>
            <person name="Sjamsuridzal W."/>
        </authorList>
    </citation>
    <scope>NUCLEOTIDE SEQUENCE [LARGE SCALE GENOMIC DNA]</scope>
    <source>
        <strain evidence="2 3">S3.2.2.5</strain>
    </source>
</reference>
<dbReference type="Pfam" id="PF08241">
    <property type="entry name" value="Methyltransf_11"/>
    <property type="match status" value="1"/>
</dbReference>
<accession>A0ABQ6FYG5</accession>
<dbReference type="Gene3D" id="3.40.50.150">
    <property type="entry name" value="Vaccinia Virus protein VP39"/>
    <property type="match status" value="1"/>
</dbReference>
<dbReference type="CDD" id="cd02440">
    <property type="entry name" value="AdoMet_MTases"/>
    <property type="match status" value="1"/>
</dbReference>
<evidence type="ECO:0000313" key="2">
    <source>
        <dbReference type="EMBL" id="GLV59331.1"/>
    </source>
</evidence>
<organism evidence="2 3">
    <name type="scientific">Dictyobacter halimunensis</name>
    <dbReference type="NCBI Taxonomy" id="3026934"/>
    <lineage>
        <taxon>Bacteria</taxon>
        <taxon>Bacillati</taxon>
        <taxon>Chloroflexota</taxon>
        <taxon>Ktedonobacteria</taxon>
        <taxon>Ktedonobacterales</taxon>
        <taxon>Dictyobacteraceae</taxon>
        <taxon>Dictyobacter</taxon>
    </lineage>
</organism>
<sequence length="240" mass="27137">MRHALYDDIAEWYDNYLNGNPVYSEVILPSLLELVGDVQDRTICDLACGQGWFARELAKRGARVTGIDIADRLLELARQYELQEPWGITYQLDDVRSALSLPDGTFDGIVCVLALMDISDFQAVFQTARRILQPGGWLVFAITHPCFELPEARWITDEQGKVTRAVKGYFKEGSWKSERGGVRSRVGAHHRMLSTYLNSLALANFTLERMLEPMASGERADKVPGNREVPSFLFIRARPL</sequence>
<evidence type="ECO:0000259" key="1">
    <source>
        <dbReference type="Pfam" id="PF08241"/>
    </source>
</evidence>
<dbReference type="Proteomes" id="UP001344906">
    <property type="component" value="Unassembled WGS sequence"/>
</dbReference>
<dbReference type="InterPro" id="IPR029063">
    <property type="entry name" value="SAM-dependent_MTases_sf"/>
</dbReference>
<gene>
    <name evidence="2" type="ORF">KDH_61580</name>
</gene>
<dbReference type="EMBL" id="BSRI01000002">
    <property type="protein sequence ID" value="GLV59331.1"/>
    <property type="molecule type" value="Genomic_DNA"/>
</dbReference>
<feature type="domain" description="Methyltransferase type 11" evidence="1">
    <location>
        <begin position="45"/>
        <end position="140"/>
    </location>
</feature>
<dbReference type="SUPFAM" id="SSF53335">
    <property type="entry name" value="S-adenosyl-L-methionine-dependent methyltransferases"/>
    <property type="match status" value="1"/>
</dbReference>
<keyword evidence="3" id="KW-1185">Reference proteome</keyword>
<comment type="caution">
    <text evidence="2">The sequence shown here is derived from an EMBL/GenBank/DDBJ whole genome shotgun (WGS) entry which is preliminary data.</text>
</comment>
<evidence type="ECO:0000313" key="3">
    <source>
        <dbReference type="Proteomes" id="UP001344906"/>
    </source>
</evidence>
<dbReference type="GO" id="GO:0032259">
    <property type="term" value="P:methylation"/>
    <property type="evidence" value="ECO:0007669"/>
    <property type="project" value="UniProtKB-KW"/>
</dbReference>
<name>A0ABQ6FYG5_9CHLR</name>
<dbReference type="InterPro" id="IPR013216">
    <property type="entry name" value="Methyltransf_11"/>
</dbReference>